<protein>
    <submittedName>
        <fullName evidence="1">Uncharacterized protein</fullName>
    </submittedName>
</protein>
<dbReference type="STRING" id="1036808.A0A0C2ZFB4"/>
<reference evidence="2" key="2">
    <citation type="submission" date="2015-01" db="EMBL/GenBank/DDBJ databases">
        <title>Evolutionary Origins and Diversification of the Mycorrhizal Mutualists.</title>
        <authorList>
            <consortium name="DOE Joint Genome Institute"/>
            <consortium name="Mycorrhizal Genomics Consortium"/>
            <person name="Kohler A."/>
            <person name="Kuo A."/>
            <person name="Nagy L.G."/>
            <person name="Floudas D."/>
            <person name="Copeland A."/>
            <person name="Barry K.W."/>
            <person name="Cichocki N."/>
            <person name="Veneault-Fourrey C."/>
            <person name="LaButti K."/>
            <person name="Lindquist E.A."/>
            <person name="Lipzen A."/>
            <person name="Lundell T."/>
            <person name="Morin E."/>
            <person name="Murat C."/>
            <person name="Riley R."/>
            <person name="Ohm R."/>
            <person name="Sun H."/>
            <person name="Tunlid A."/>
            <person name="Henrissat B."/>
            <person name="Grigoriev I.V."/>
            <person name="Hibbett D.S."/>
            <person name="Martin F."/>
        </authorList>
    </citation>
    <scope>NUCLEOTIDE SEQUENCE [LARGE SCALE GENOMIC DNA]</scope>
    <source>
        <strain evidence="2">Foug A</strain>
    </source>
</reference>
<dbReference type="SUPFAM" id="SSF52047">
    <property type="entry name" value="RNI-like"/>
    <property type="match status" value="1"/>
</dbReference>
<evidence type="ECO:0000313" key="1">
    <source>
        <dbReference type="EMBL" id="KIM51572.1"/>
    </source>
</evidence>
<accession>A0A0C2ZFB4</accession>
<sequence>MDELAQARVKLNQLEEVARKLLKLLLDVRAIIAAQRANVNELSRTNLRPSTINRLPTEILVIVLDLAIHTRHRPERKQKLAGVCRHWRDVILQTPCFWSTIHVASDASSINTHLERSRGTLLDIVIEGAPRSPSKHLALHPGLETVMTCARRWRSLLVIADYSSDDYLEEEDEELLTDFIANRINHLHFPSLKRVTILPLCDVGYLAFLSTARAPALEHLELHEFMITHDTLNPVAMLKTLRLNFDADPFIDHLLCWSLVRTQTLTKISFTGDTEAFLLQTNSICFPSLMSLELDRVTKTRPILDAIVAPNLEQFNYTFLHCDDSPSVALSGFGSKFTNVRQLSLSRSGRWDGREVHRVDALPFCEAFPGVHHVELDGVDWPYLFDPSPIQSEPGPNSHIRYPIDLWTELKSFTFNGLHDEWLKHDQPMAWLVHRRASGLQQLHVKVKVSNTRVIDRRDIGLYERLKENCTLELDGFSSLGFSGPWNASPTGHSEGLTRLLDQIATSFLVGDISHGWA</sequence>
<organism evidence="1 2">
    <name type="scientific">Scleroderma citrinum Foug A</name>
    <dbReference type="NCBI Taxonomy" id="1036808"/>
    <lineage>
        <taxon>Eukaryota</taxon>
        <taxon>Fungi</taxon>
        <taxon>Dikarya</taxon>
        <taxon>Basidiomycota</taxon>
        <taxon>Agaricomycotina</taxon>
        <taxon>Agaricomycetes</taxon>
        <taxon>Agaricomycetidae</taxon>
        <taxon>Boletales</taxon>
        <taxon>Sclerodermatineae</taxon>
        <taxon>Sclerodermataceae</taxon>
        <taxon>Scleroderma</taxon>
    </lineage>
</organism>
<gene>
    <name evidence="1" type="ORF">SCLCIDRAFT_1224365</name>
</gene>
<dbReference type="AlphaFoldDB" id="A0A0C2ZFB4"/>
<name>A0A0C2ZFB4_9AGAM</name>
<dbReference type="Gene3D" id="3.80.10.10">
    <property type="entry name" value="Ribonuclease Inhibitor"/>
    <property type="match status" value="1"/>
</dbReference>
<dbReference type="HOGENOM" id="CLU_023752_1_0_1"/>
<dbReference type="OrthoDB" id="3365698at2759"/>
<dbReference type="InterPro" id="IPR032675">
    <property type="entry name" value="LRR_dom_sf"/>
</dbReference>
<dbReference type="PANTHER" id="PTHR38926:SF5">
    <property type="entry name" value="F-BOX AND LEUCINE-RICH REPEAT PROTEIN 6"/>
    <property type="match status" value="1"/>
</dbReference>
<reference evidence="1 2" key="1">
    <citation type="submission" date="2014-04" db="EMBL/GenBank/DDBJ databases">
        <authorList>
            <consortium name="DOE Joint Genome Institute"/>
            <person name="Kuo A."/>
            <person name="Kohler A."/>
            <person name="Nagy L.G."/>
            <person name="Floudas D."/>
            <person name="Copeland A."/>
            <person name="Barry K.W."/>
            <person name="Cichocki N."/>
            <person name="Veneault-Fourrey C."/>
            <person name="LaButti K."/>
            <person name="Lindquist E.A."/>
            <person name="Lipzen A."/>
            <person name="Lundell T."/>
            <person name="Morin E."/>
            <person name="Murat C."/>
            <person name="Sun H."/>
            <person name="Tunlid A."/>
            <person name="Henrissat B."/>
            <person name="Grigoriev I.V."/>
            <person name="Hibbett D.S."/>
            <person name="Martin F."/>
            <person name="Nordberg H.P."/>
            <person name="Cantor M.N."/>
            <person name="Hua S.X."/>
        </authorList>
    </citation>
    <scope>NUCLEOTIDE SEQUENCE [LARGE SCALE GENOMIC DNA]</scope>
    <source>
        <strain evidence="1 2">Foug A</strain>
    </source>
</reference>
<evidence type="ECO:0000313" key="2">
    <source>
        <dbReference type="Proteomes" id="UP000053989"/>
    </source>
</evidence>
<keyword evidence="2" id="KW-1185">Reference proteome</keyword>
<dbReference type="PANTHER" id="PTHR38926">
    <property type="entry name" value="F-BOX DOMAIN CONTAINING PROTEIN, EXPRESSED"/>
    <property type="match status" value="1"/>
</dbReference>
<proteinExistence type="predicted"/>
<dbReference type="Proteomes" id="UP000053989">
    <property type="component" value="Unassembled WGS sequence"/>
</dbReference>
<dbReference type="EMBL" id="KN822250">
    <property type="protein sequence ID" value="KIM51572.1"/>
    <property type="molecule type" value="Genomic_DNA"/>
</dbReference>
<dbReference type="InParanoid" id="A0A0C2ZFB4"/>